<comment type="caution">
    <text evidence="1">The sequence shown here is derived from an EMBL/GenBank/DDBJ whole genome shotgun (WGS) entry which is preliminary data.</text>
</comment>
<accession>A0A834SVK8</accession>
<dbReference type="EMBL" id="JAAIUW010000011">
    <property type="protein sequence ID" value="KAF7809926.1"/>
    <property type="molecule type" value="Genomic_DNA"/>
</dbReference>
<proteinExistence type="predicted"/>
<evidence type="ECO:0000313" key="1">
    <source>
        <dbReference type="EMBL" id="KAF7809926.1"/>
    </source>
</evidence>
<sequence length="66" mass="7415">MHQKEAKNTVGGLEVGEMEKKQKINVSVMEMAADVRAWKVEDQRRSCKAQIVVTKSGKHWTATVTT</sequence>
<dbReference type="Proteomes" id="UP000634136">
    <property type="component" value="Unassembled WGS sequence"/>
</dbReference>
<name>A0A834SVK8_9FABA</name>
<reference evidence="1" key="1">
    <citation type="submission" date="2020-09" db="EMBL/GenBank/DDBJ databases">
        <title>Genome-Enabled Discovery of Anthraquinone Biosynthesis in Senna tora.</title>
        <authorList>
            <person name="Kang S.-H."/>
            <person name="Pandey R.P."/>
            <person name="Lee C.-M."/>
            <person name="Sim J.-S."/>
            <person name="Jeong J.-T."/>
            <person name="Choi B.-S."/>
            <person name="Jung M."/>
            <person name="Ginzburg D."/>
            <person name="Zhao K."/>
            <person name="Won S.Y."/>
            <person name="Oh T.-J."/>
            <person name="Yu Y."/>
            <person name="Kim N.-H."/>
            <person name="Lee O.R."/>
            <person name="Lee T.-H."/>
            <person name="Bashyal P."/>
            <person name="Kim T.-S."/>
            <person name="Lee W.-H."/>
            <person name="Kawkins C."/>
            <person name="Kim C.-K."/>
            <person name="Kim J.S."/>
            <person name="Ahn B.O."/>
            <person name="Rhee S.Y."/>
            <person name="Sohng J.K."/>
        </authorList>
    </citation>
    <scope>NUCLEOTIDE SEQUENCE</scope>
    <source>
        <tissue evidence="1">Leaf</tissue>
    </source>
</reference>
<gene>
    <name evidence="1" type="ORF">G2W53_036669</name>
</gene>
<organism evidence="1 2">
    <name type="scientific">Senna tora</name>
    <dbReference type="NCBI Taxonomy" id="362788"/>
    <lineage>
        <taxon>Eukaryota</taxon>
        <taxon>Viridiplantae</taxon>
        <taxon>Streptophyta</taxon>
        <taxon>Embryophyta</taxon>
        <taxon>Tracheophyta</taxon>
        <taxon>Spermatophyta</taxon>
        <taxon>Magnoliopsida</taxon>
        <taxon>eudicotyledons</taxon>
        <taxon>Gunneridae</taxon>
        <taxon>Pentapetalae</taxon>
        <taxon>rosids</taxon>
        <taxon>fabids</taxon>
        <taxon>Fabales</taxon>
        <taxon>Fabaceae</taxon>
        <taxon>Caesalpinioideae</taxon>
        <taxon>Cassia clade</taxon>
        <taxon>Senna</taxon>
    </lineage>
</organism>
<dbReference type="AlphaFoldDB" id="A0A834SVK8"/>
<evidence type="ECO:0000313" key="2">
    <source>
        <dbReference type="Proteomes" id="UP000634136"/>
    </source>
</evidence>
<protein>
    <submittedName>
        <fullName evidence="1">Uncharacterized protein</fullName>
    </submittedName>
</protein>
<keyword evidence="2" id="KW-1185">Reference proteome</keyword>